<keyword evidence="2" id="KW-0539">Nucleus</keyword>
<protein>
    <recommendedName>
        <fullName evidence="4">EVE domain-containing protein</fullName>
    </recommendedName>
</protein>
<dbReference type="InterPro" id="IPR015947">
    <property type="entry name" value="PUA-like_sf"/>
</dbReference>
<proteinExistence type="predicted"/>
<dbReference type="Proteomes" id="UP001152024">
    <property type="component" value="Unassembled WGS sequence"/>
</dbReference>
<evidence type="ECO:0000256" key="3">
    <source>
        <dbReference type="SAM" id="MobiDB-lite"/>
    </source>
</evidence>
<dbReference type="PANTHER" id="PTHR14087">
    <property type="entry name" value="THYMOCYTE NUCLEAR PROTEIN 1"/>
    <property type="match status" value="1"/>
</dbReference>
<keyword evidence="6" id="KW-1185">Reference proteome</keyword>
<reference evidence="5" key="1">
    <citation type="submission" date="2022-09" db="EMBL/GenBank/DDBJ databases">
        <title>Fusarium specimens isolated from Avocado Roots.</title>
        <authorList>
            <person name="Stajich J."/>
            <person name="Roper C."/>
            <person name="Heimlech-Rivalta G."/>
        </authorList>
    </citation>
    <scope>NUCLEOTIDE SEQUENCE</scope>
    <source>
        <strain evidence="5">CF00095</strain>
    </source>
</reference>
<evidence type="ECO:0000313" key="5">
    <source>
        <dbReference type="EMBL" id="KAJ4114748.1"/>
    </source>
</evidence>
<dbReference type="InterPro" id="IPR052181">
    <property type="entry name" value="5hmC_binding"/>
</dbReference>
<dbReference type="Gene3D" id="3.10.590.10">
    <property type="entry name" value="ph1033 like domains"/>
    <property type="match status" value="1"/>
</dbReference>
<feature type="compositionally biased region" description="Polar residues" evidence="3">
    <location>
        <begin position="96"/>
        <end position="113"/>
    </location>
</feature>
<evidence type="ECO:0000259" key="4">
    <source>
        <dbReference type="Pfam" id="PF01878"/>
    </source>
</evidence>
<dbReference type="SUPFAM" id="SSF88697">
    <property type="entry name" value="PUA domain-like"/>
    <property type="match status" value="1"/>
</dbReference>
<comment type="subcellular location">
    <subcellularLocation>
        <location evidence="1">Nucleus</location>
    </subcellularLocation>
</comment>
<feature type="compositionally biased region" description="Basic and acidic residues" evidence="3">
    <location>
        <begin position="64"/>
        <end position="95"/>
    </location>
</feature>
<organism evidence="5 6">
    <name type="scientific">Fusarium equiseti</name>
    <name type="common">Fusarium scirpi</name>
    <dbReference type="NCBI Taxonomy" id="61235"/>
    <lineage>
        <taxon>Eukaryota</taxon>
        <taxon>Fungi</taxon>
        <taxon>Dikarya</taxon>
        <taxon>Ascomycota</taxon>
        <taxon>Pezizomycotina</taxon>
        <taxon>Sordariomycetes</taxon>
        <taxon>Hypocreomycetidae</taxon>
        <taxon>Hypocreales</taxon>
        <taxon>Nectriaceae</taxon>
        <taxon>Fusarium</taxon>
        <taxon>Fusarium incarnatum-equiseti species complex</taxon>
    </lineage>
</organism>
<dbReference type="PANTHER" id="PTHR14087:SF7">
    <property type="entry name" value="THYMOCYTE NUCLEAR PROTEIN 1"/>
    <property type="match status" value="1"/>
</dbReference>
<feature type="domain" description="EVE" evidence="4">
    <location>
        <begin position="121"/>
        <end position="279"/>
    </location>
</feature>
<evidence type="ECO:0000256" key="1">
    <source>
        <dbReference type="ARBA" id="ARBA00004123"/>
    </source>
</evidence>
<dbReference type="Pfam" id="PF01878">
    <property type="entry name" value="EVE"/>
    <property type="match status" value="1"/>
</dbReference>
<gene>
    <name evidence="5" type="ORF">NW768_011302</name>
</gene>
<accession>A0ABQ8QXM2</accession>
<sequence>MPPRKRSAPESSEDAVPKRRSLRNASKSQPEPEPAPITKKSPPKKTAVKREEKPKPSPKQTKSTPKETKPAPKETKPKLKEDAKSNKAAKKETSGDSRSLSPSPDIPTTNPNAQKHDGKWYWLMKAEPETRIENGVDVKFSIDDLKAKTEPEGWDGIRAYAARNNMRQMNAGDLAFFYASNCKEPGIVGIMEIVKEYSEDRTARDKNAPYYDPKSSKEKPIWDLVHVEFRKKFAVPIGLKELKELGKAGGPLESMQLLKQSRLSVSKVSGEEFAYLCELADKKAEEAGLEHDEVKRHCVSSEEELLLKLGKSGETGQFQALIHAYEELNENGLGFMLFTAAITQKWDASIVKILVNFPGRHFDWTIGNDRPGPLNMPGPLNRAATDETLDIFIAMAKSLKSPLTFRDPRDWGRTPMHAACRAKAYKVFKYLVKQDGV</sequence>
<evidence type="ECO:0000313" key="6">
    <source>
        <dbReference type="Proteomes" id="UP001152024"/>
    </source>
</evidence>
<dbReference type="InterPro" id="IPR047197">
    <property type="entry name" value="THYN1-like_EVE"/>
</dbReference>
<dbReference type="EMBL" id="JAOQBH010000028">
    <property type="protein sequence ID" value="KAJ4114748.1"/>
    <property type="molecule type" value="Genomic_DNA"/>
</dbReference>
<evidence type="ECO:0000256" key="2">
    <source>
        <dbReference type="ARBA" id="ARBA00023242"/>
    </source>
</evidence>
<feature type="region of interest" description="Disordered" evidence="3">
    <location>
        <begin position="1"/>
        <end position="115"/>
    </location>
</feature>
<name>A0ABQ8QXM2_FUSEQ</name>
<dbReference type="CDD" id="cd21133">
    <property type="entry name" value="EVE"/>
    <property type="match status" value="1"/>
</dbReference>
<dbReference type="InterPro" id="IPR002740">
    <property type="entry name" value="EVE_domain"/>
</dbReference>
<comment type="caution">
    <text evidence="5">The sequence shown here is derived from an EMBL/GenBank/DDBJ whole genome shotgun (WGS) entry which is preliminary data.</text>
</comment>